<name>A0A2T4ZC45_9BACL</name>
<dbReference type="GO" id="GO:0004527">
    <property type="term" value="F:exonuclease activity"/>
    <property type="evidence" value="ECO:0007669"/>
    <property type="project" value="UniProtKB-KW"/>
</dbReference>
<dbReference type="InterPro" id="IPR036691">
    <property type="entry name" value="Endo/exonu/phosph_ase_sf"/>
</dbReference>
<gene>
    <name evidence="2" type="ORF">C8J48_2078</name>
</gene>
<dbReference type="Proteomes" id="UP000241639">
    <property type="component" value="Unassembled WGS sequence"/>
</dbReference>
<dbReference type="GO" id="GO:0006506">
    <property type="term" value="P:GPI anchor biosynthetic process"/>
    <property type="evidence" value="ECO:0007669"/>
    <property type="project" value="TreeGrafter"/>
</dbReference>
<dbReference type="InterPro" id="IPR051916">
    <property type="entry name" value="GPI-anchor_lipid_remodeler"/>
</dbReference>
<dbReference type="OrthoDB" id="155529at2"/>
<accession>A0A2T4ZC45</accession>
<keyword evidence="2" id="KW-0540">Nuclease</keyword>
<evidence type="ECO:0000259" key="1">
    <source>
        <dbReference type="Pfam" id="PF03372"/>
    </source>
</evidence>
<dbReference type="GO" id="GO:0004519">
    <property type="term" value="F:endonuclease activity"/>
    <property type="evidence" value="ECO:0007669"/>
    <property type="project" value="UniProtKB-KW"/>
</dbReference>
<dbReference type="GO" id="GO:0016020">
    <property type="term" value="C:membrane"/>
    <property type="evidence" value="ECO:0007669"/>
    <property type="project" value="GOC"/>
</dbReference>
<evidence type="ECO:0000313" key="2">
    <source>
        <dbReference type="EMBL" id="PTM59455.1"/>
    </source>
</evidence>
<dbReference type="EMBL" id="PZZP01000001">
    <property type="protein sequence ID" value="PTM59455.1"/>
    <property type="molecule type" value="Genomic_DNA"/>
</dbReference>
<dbReference type="Pfam" id="PF03372">
    <property type="entry name" value="Exo_endo_phos"/>
    <property type="match status" value="1"/>
</dbReference>
<sequence>MKVMSYNIRHGLGCDGRLDINRIAEVIQLQQADVVGLNEVDVRFHRRTAFADQLDILTTRLNMDGAFAPAIKVGNEASNDGYGNALLLRKGGLIDYTSEIFTGKGEECRSLLLANVEIDGCHWRIAVTHIGFSPWMRRRQVERLEQLALERTPPLVVMGDFNMSPGHIALAPLECRMIDVLAQVEEGTYPCYRPRRRIDGIYCTPGVKVITGWVVDTPDCPSDHRPVMGELQSSL</sequence>
<dbReference type="AlphaFoldDB" id="A0A2T4ZC45"/>
<feature type="domain" description="Endonuclease/exonuclease/phosphatase" evidence="1">
    <location>
        <begin position="4"/>
        <end position="224"/>
    </location>
</feature>
<dbReference type="PANTHER" id="PTHR14859">
    <property type="entry name" value="CALCOFLUOR WHITE HYPERSENSITIVE PROTEIN PRECURSOR"/>
    <property type="match status" value="1"/>
</dbReference>
<evidence type="ECO:0000313" key="3">
    <source>
        <dbReference type="Proteomes" id="UP000241639"/>
    </source>
</evidence>
<proteinExistence type="predicted"/>
<dbReference type="PANTHER" id="PTHR14859:SF15">
    <property type="entry name" value="ENDONUCLEASE_EXONUCLEASE_PHOSPHATASE DOMAIN-CONTAINING PROTEIN"/>
    <property type="match status" value="1"/>
</dbReference>
<dbReference type="SUPFAM" id="SSF56219">
    <property type="entry name" value="DNase I-like"/>
    <property type="match status" value="1"/>
</dbReference>
<keyword evidence="2" id="KW-0255">Endonuclease</keyword>
<organism evidence="2 3">
    <name type="scientific">Desmospora activa DSM 45169</name>
    <dbReference type="NCBI Taxonomy" id="1121389"/>
    <lineage>
        <taxon>Bacteria</taxon>
        <taxon>Bacillati</taxon>
        <taxon>Bacillota</taxon>
        <taxon>Bacilli</taxon>
        <taxon>Bacillales</taxon>
        <taxon>Thermoactinomycetaceae</taxon>
        <taxon>Desmospora</taxon>
    </lineage>
</organism>
<keyword evidence="3" id="KW-1185">Reference proteome</keyword>
<dbReference type="InterPro" id="IPR005135">
    <property type="entry name" value="Endo/exonuclease/phosphatase"/>
</dbReference>
<dbReference type="Gene3D" id="3.60.10.10">
    <property type="entry name" value="Endonuclease/exonuclease/phosphatase"/>
    <property type="match status" value="1"/>
</dbReference>
<protein>
    <submittedName>
        <fullName evidence="2">Endonuclease/exonuclease/phosphatase family metal-dependent hydrolase</fullName>
    </submittedName>
</protein>
<reference evidence="2 3" key="1">
    <citation type="submission" date="2018-04" db="EMBL/GenBank/DDBJ databases">
        <title>Genomic Encyclopedia of Archaeal and Bacterial Type Strains, Phase II (KMG-II): from individual species to whole genera.</title>
        <authorList>
            <person name="Goeker M."/>
        </authorList>
    </citation>
    <scope>NUCLEOTIDE SEQUENCE [LARGE SCALE GENOMIC DNA]</scope>
    <source>
        <strain evidence="2 3">DSM 45169</strain>
    </source>
</reference>
<keyword evidence="2" id="KW-0378">Hydrolase</keyword>
<keyword evidence="2" id="KW-0269">Exonuclease</keyword>
<comment type="caution">
    <text evidence="2">The sequence shown here is derived from an EMBL/GenBank/DDBJ whole genome shotgun (WGS) entry which is preliminary data.</text>
</comment>